<dbReference type="GO" id="GO:0005576">
    <property type="term" value="C:extracellular region"/>
    <property type="evidence" value="ECO:0007669"/>
    <property type="project" value="TreeGrafter"/>
</dbReference>
<dbReference type="GO" id="GO:0005524">
    <property type="term" value="F:ATP binding"/>
    <property type="evidence" value="ECO:0007669"/>
    <property type="project" value="UniProtKB-KW"/>
</dbReference>
<dbReference type="InterPro" id="IPR044857">
    <property type="entry name" value="T7SS_EccB_R1"/>
</dbReference>
<organism evidence="12 13">
    <name type="scientific">Tsukamurella tyrosinosolvens</name>
    <dbReference type="NCBI Taxonomy" id="57704"/>
    <lineage>
        <taxon>Bacteria</taxon>
        <taxon>Bacillati</taxon>
        <taxon>Actinomycetota</taxon>
        <taxon>Actinomycetes</taxon>
        <taxon>Mycobacteriales</taxon>
        <taxon>Tsukamurellaceae</taxon>
        <taxon>Tsukamurella</taxon>
    </lineage>
</organism>
<keyword evidence="9 11" id="KW-0472">Membrane</keyword>
<dbReference type="RefSeq" id="WP_068741693.1">
    <property type="nucleotide sequence ID" value="NZ_FNSA01000003.1"/>
</dbReference>
<feature type="compositionally biased region" description="Low complexity" evidence="10">
    <location>
        <begin position="505"/>
        <end position="529"/>
    </location>
</feature>
<dbReference type="STRING" id="57704.SAMN04489793_2912"/>
<name>A0A1H4UI36_TSUTY</name>
<feature type="region of interest" description="Disordered" evidence="10">
    <location>
        <begin position="491"/>
        <end position="529"/>
    </location>
</feature>
<dbReference type="Gene3D" id="2.40.50.910">
    <property type="entry name" value="Type VII secretion system EccB, repeat 3 domain"/>
    <property type="match status" value="1"/>
</dbReference>
<keyword evidence="7" id="KW-0067">ATP-binding</keyword>
<evidence type="ECO:0000256" key="4">
    <source>
        <dbReference type="ARBA" id="ARBA00022692"/>
    </source>
</evidence>
<keyword evidence="5" id="KW-0547">Nucleotide-binding</keyword>
<comment type="similarity">
    <text evidence="2">Belongs to the EccB family.</text>
</comment>
<dbReference type="NCBIfam" id="TIGR03919">
    <property type="entry name" value="T7SS_EccB"/>
    <property type="match status" value="1"/>
</dbReference>
<protein>
    <submittedName>
        <fullName evidence="12">Type VII secretion protein EccB</fullName>
    </submittedName>
</protein>
<reference evidence="13" key="1">
    <citation type="submission" date="2016-10" db="EMBL/GenBank/DDBJ databases">
        <authorList>
            <person name="Varghese N."/>
            <person name="Submissions S."/>
        </authorList>
    </citation>
    <scope>NUCLEOTIDE SEQUENCE [LARGE SCALE GENOMIC DNA]</scope>
    <source>
        <strain evidence="13">DSM 44234</strain>
    </source>
</reference>
<keyword evidence="3" id="KW-1003">Cell membrane</keyword>
<dbReference type="Gene3D" id="3.30.2390.20">
    <property type="entry name" value="Type VII secretion system EccB, repeat 1 domain"/>
    <property type="match status" value="1"/>
</dbReference>
<evidence type="ECO:0000256" key="5">
    <source>
        <dbReference type="ARBA" id="ARBA00022741"/>
    </source>
</evidence>
<evidence type="ECO:0000256" key="3">
    <source>
        <dbReference type="ARBA" id="ARBA00022475"/>
    </source>
</evidence>
<dbReference type="InterPro" id="IPR007795">
    <property type="entry name" value="T7SS_EccB"/>
</dbReference>
<dbReference type="EMBL" id="FNSA01000003">
    <property type="protein sequence ID" value="SEC68446.1"/>
    <property type="molecule type" value="Genomic_DNA"/>
</dbReference>
<dbReference type="AlphaFoldDB" id="A0A1H4UI36"/>
<accession>A0A1H4UI36</accession>
<gene>
    <name evidence="12" type="ORF">SAMN04489793_2912</name>
</gene>
<evidence type="ECO:0000256" key="11">
    <source>
        <dbReference type="SAM" id="Phobius"/>
    </source>
</evidence>
<comment type="subcellular location">
    <subcellularLocation>
        <location evidence="1">Cell membrane</location>
        <topology evidence="1">Single-pass membrane protein</topology>
    </subcellularLocation>
</comment>
<keyword evidence="4 11" id="KW-0812">Transmembrane</keyword>
<evidence type="ECO:0000256" key="8">
    <source>
        <dbReference type="ARBA" id="ARBA00022989"/>
    </source>
</evidence>
<dbReference type="PANTHER" id="PTHR40765:SF2">
    <property type="entry name" value="ESX-2 SECRETION SYSTEM ATPASE ECCB2"/>
    <property type="match status" value="1"/>
</dbReference>
<dbReference type="InterPro" id="IPR042485">
    <property type="entry name" value="T7SS_EccB_R3"/>
</dbReference>
<proteinExistence type="inferred from homology"/>
<keyword evidence="6" id="KW-0378">Hydrolase</keyword>
<evidence type="ECO:0000256" key="1">
    <source>
        <dbReference type="ARBA" id="ARBA00004162"/>
    </source>
</evidence>
<sequence length="529" mass="55417">MPWYLTTKRGRKGYIRELLRLDEALSRHDPRGLGSPQTRIRSGEGFGYVLGILLVLVAFLVGLLSPKPDSSLSEIVITREGGLFVQFNGAMHPVSNLASARLIVGKAADAKVISASTLSSMPAGEPMGIPNGPQTLVPRTDDDAVWSVCDWRDTAVPLSLVKAGDITTAVIAGTDLLDRGTDLGDSRAILVKSANDRDKLWLIYRDTRAEIGRDDYAAQAALGLTPAVIDAAITVSSSLLTAIGTSPVLTAPKLADQGTPSTKVTGSNVGDVLTVTTTSGGRTFYLVGKTGVQQVSPVLAQMMVNTGSAQRLVDDPASVQAQPRVKLVDDGRFPSSVPTLVTDSAICWNWAKTRGDLVARASIFTKPRMPLTQSGRTAAVTLVPNNGSTDQATATVTRPGAGFYARVVGNGDDSVAQEQLVWVDPTGWRYPIDAVVSSNSSGGVSFDPTVKALGFDSLTPTPIPWAVARLYTPGPSLSIKNAQVKTGSIVAERQTPFAPTNQGRPAQATPPADASADPSAAPSSGAPKP</sequence>
<evidence type="ECO:0000256" key="9">
    <source>
        <dbReference type="ARBA" id="ARBA00023136"/>
    </source>
</evidence>
<dbReference type="GO" id="GO:0005886">
    <property type="term" value="C:plasma membrane"/>
    <property type="evidence" value="ECO:0007669"/>
    <property type="project" value="UniProtKB-SubCell"/>
</dbReference>
<evidence type="ECO:0000313" key="13">
    <source>
        <dbReference type="Proteomes" id="UP000182241"/>
    </source>
</evidence>
<keyword evidence="8 11" id="KW-1133">Transmembrane helix</keyword>
<dbReference type="GO" id="GO:0016787">
    <property type="term" value="F:hydrolase activity"/>
    <property type="evidence" value="ECO:0007669"/>
    <property type="project" value="UniProtKB-KW"/>
</dbReference>
<dbReference type="Proteomes" id="UP000182241">
    <property type="component" value="Unassembled WGS sequence"/>
</dbReference>
<evidence type="ECO:0000313" key="12">
    <source>
        <dbReference type="EMBL" id="SEC68446.1"/>
    </source>
</evidence>
<evidence type="ECO:0000256" key="7">
    <source>
        <dbReference type="ARBA" id="ARBA00022840"/>
    </source>
</evidence>
<evidence type="ECO:0000256" key="2">
    <source>
        <dbReference type="ARBA" id="ARBA00008149"/>
    </source>
</evidence>
<dbReference type="PANTHER" id="PTHR40765">
    <property type="entry name" value="ESX-2 SECRETION SYSTEM ATPASE ECCB2"/>
    <property type="match status" value="1"/>
</dbReference>
<evidence type="ECO:0000256" key="10">
    <source>
        <dbReference type="SAM" id="MobiDB-lite"/>
    </source>
</evidence>
<dbReference type="Pfam" id="PF05108">
    <property type="entry name" value="T7SS_ESX1_EccB"/>
    <property type="match status" value="1"/>
</dbReference>
<dbReference type="OrthoDB" id="3847604at2"/>
<keyword evidence="13" id="KW-1185">Reference proteome</keyword>
<feature type="transmembrane region" description="Helical" evidence="11">
    <location>
        <begin position="45"/>
        <end position="64"/>
    </location>
</feature>
<evidence type="ECO:0000256" key="6">
    <source>
        <dbReference type="ARBA" id="ARBA00022801"/>
    </source>
</evidence>